<feature type="domain" description="J" evidence="5">
    <location>
        <begin position="12"/>
        <end position="81"/>
    </location>
</feature>
<accession>A0A2S0KIZ4</accession>
<dbReference type="KEGG" id="git:C6V83_16750"/>
<gene>
    <name evidence="6" type="ORF">C6V83_16750</name>
</gene>
<dbReference type="Gene3D" id="1.25.40.10">
    <property type="entry name" value="Tetratricopeptide repeat domain"/>
    <property type="match status" value="1"/>
</dbReference>
<dbReference type="SUPFAM" id="SSF48452">
    <property type="entry name" value="TPR-like"/>
    <property type="match status" value="1"/>
</dbReference>
<dbReference type="PRINTS" id="PR00625">
    <property type="entry name" value="JDOMAIN"/>
</dbReference>
<dbReference type="PROSITE" id="PS50076">
    <property type="entry name" value="DNAJ_2"/>
    <property type="match status" value="1"/>
</dbReference>
<dbReference type="SUPFAM" id="SSF46565">
    <property type="entry name" value="Chaperone J-domain"/>
    <property type="match status" value="1"/>
</dbReference>
<feature type="transmembrane region" description="Helical" evidence="4">
    <location>
        <begin position="348"/>
        <end position="368"/>
    </location>
</feature>
<evidence type="ECO:0000256" key="1">
    <source>
        <dbReference type="ARBA" id="ARBA00022737"/>
    </source>
</evidence>
<keyword evidence="4" id="KW-1133">Transmembrane helix</keyword>
<dbReference type="AlphaFoldDB" id="A0A2S0KIZ4"/>
<keyword evidence="2 3" id="KW-0802">TPR repeat</keyword>
<sequence length="379" mass="42263">MRSSEPLAVKVDYYKVLGIQMGATDEQITEAVRKVSREWRKRTESSDIAVRQEAELRVAQINEARAVLTDPQQRQAYDAQLQREGVEAPKAVDTTNHGGDWLKQANHFLGIGDYHSAAYAAREATQQMGNSAESWWIRSRANAGLERYEDAIYEAQQATNLETNNPTYHFHLGFVAENLGRYDQAIREYQVASTIDPTEATYQLSIGSILLDLGKPREALGVLEPVYARNPGDQTANFYLGMALIDCAEQIPSLRNEDSYVVAAQAELDEMRSYCDKAKTLQNPPPEVVQGVTQLDEYLARMGTKRFHVPFGQARYRGPVASAITACFIMFVLFLLGIVGASTGTGGGFLWFLICIGVGVGVFFLTWVPNWKVNSRLFD</sequence>
<feature type="transmembrane region" description="Helical" evidence="4">
    <location>
        <begin position="320"/>
        <end position="342"/>
    </location>
</feature>
<dbReference type="Gene3D" id="1.10.287.110">
    <property type="entry name" value="DnaJ domain"/>
    <property type="match status" value="1"/>
</dbReference>
<keyword evidence="4" id="KW-0812">Transmembrane</keyword>
<keyword evidence="1" id="KW-0677">Repeat</keyword>
<keyword evidence="7" id="KW-1185">Reference proteome</keyword>
<keyword evidence="4" id="KW-0472">Membrane</keyword>
<dbReference type="PANTHER" id="PTHR45188">
    <property type="entry name" value="DNAJ PROTEIN P58IPK HOMOLOG"/>
    <property type="match status" value="1"/>
</dbReference>
<dbReference type="PROSITE" id="PS50005">
    <property type="entry name" value="TPR"/>
    <property type="match status" value="1"/>
</dbReference>
<dbReference type="InterPro" id="IPR001623">
    <property type="entry name" value="DnaJ_domain"/>
</dbReference>
<evidence type="ECO:0000313" key="7">
    <source>
        <dbReference type="Proteomes" id="UP000239814"/>
    </source>
</evidence>
<evidence type="ECO:0000259" key="5">
    <source>
        <dbReference type="PROSITE" id="PS50076"/>
    </source>
</evidence>
<reference evidence="6 7" key="1">
    <citation type="submission" date="2018-03" db="EMBL/GenBank/DDBJ databases">
        <title>Characteristics and genome of n-alkane degrading marine bacteria Gordonia iterans isolated from crude oil contaminated in Tae-an, South Korea.</title>
        <authorList>
            <person name="Lee S.-S."/>
            <person name="Kim H."/>
        </authorList>
    </citation>
    <scope>NUCLEOTIDE SEQUENCE [LARGE SCALE GENOMIC DNA]</scope>
    <source>
        <strain evidence="6 7">Co17</strain>
    </source>
</reference>
<dbReference type="Pfam" id="PF13432">
    <property type="entry name" value="TPR_16"/>
    <property type="match status" value="2"/>
</dbReference>
<dbReference type="InterPro" id="IPR019734">
    <property type="entry name" value="TPR_rpt"/>
</dbReference>
<proteinExistence type="predicted"/>
<evidence type="ECO:0000313" key="6">
    <source>
        <dbReference type="EMBL" id="AVM01662.1"/>
    </source>
</evidence>
<dbReference type="SMART" id="SM00028">
    <property type="entry name" value="TPR"/>
    <property type="match status" value="3"/>
</dbReference>
<dbReference type="SMART" id="SM00271">
    <property type="entry name" value="DnaJ"/>
    <property type="match status" value="1"/>
</dbReference>
<dbReference type="PANTHER" id="PTHR45188:SF2">
    <property type="entry name" value="DNAJ HOMOLOG SUBFAMILY C MEMBER 7"/>
    <property type="match status" value="1"/>
</dbReference>
<evidence type="ECO:0000256" key="3">
    <source>
        <dbReference type="PROSITE-ProRule" id="PRU00339"/>
    </source>
</evidence>
<organism evidence="6 7">
    <name type="scientific">Gordonia iterans</name>
    <dbReference type="NCBI Taxonomy" id="1004901"/>
    <lineage>
        <taxon>Bacteria</taxon>
        <taxon>Bacillati</taxon>
        <taxon>Actinomycetota</taxon>
        <taxon>Actinomycetes</taxon>
        <taxon>Mycobacteriales</taxon>
        <taxon>Gordoniaceae</taxon>
        <taxon>Gordonia</taxon>
    </lineage>
</organism>
<dbReference type="EMBL" id="CP027433">
    <property type="protein sequence ID" value="AVM01662.1"/>
    <property type="molecule type" value="Genomic_DNA"/>
</dbReference>
<name>A0A2S0KIZ4_9ACTN</name>
<dbReference type="InterPro" id="IPR036869">
    <property type="entry name" value="J_dom_sf"/>
</dbReference>
<evidence type="ECO:0000256" key="4">
    <source>
        <dbReference type="SAM" id="Phobius"/>
    </source>
</evidence>
<dbReference type="CDD" id="cd06257">
    <property type="entry name" value="DnaJ"/>
    <property type="match status" value="1"/>
</dbReference>
<evidence type="ECO:0000256" key="2">
    <source>
        <dbReference type="ARBA" id="ARBA00022803"/>
    </source>
</evidence>
<dbReference type="Proteomes" id="UP000239814">
    <property type="component" value="Chromosome"/>
</dbReference>
<dbReference type="Pfam" id="PF00226">
    <property type="entry name" value="DnaJ"/>
    <property type="match status" value="1"/>
</dbReference>
<dbReference type="Pfam" id="PF13181">
    <property type="entry name" value="TPR_8"/>
    <property type="match status" value="1"/>
</dbReference>
<protein>
    <submittedName>
        <fullName evidence="6">Molecular chaperone DnaJ</fullName>
    </submittedName>
</protein>
<dbReference type="InterPro" id="IPR011990">
    <property type="entry name" value="TPR-like_helical_dom_sf"/>
</dbReference>
<feature type="repeat" description="TPR" evidence="3">
    <location>
        <begin position="166"/>
        <end position="199"/>
    </location>
</feature>